<evidence type="ECO:0000256" key="4">
    <source>
        <dbReference type="SAM" id="MobiDB-lite"/>
    </source>
</evidence>
<accession>A3GFY7</accession>
<dbReference type="Pfam" id="PF04082">
    <property type="entry name" value="Fungal_trans"/>
    <property type="match status" value="1"/>
</dbReference>
<dbReference type="Proteomes" id="UP000002258">
    <property type="component" value="Chromosome 1"/>
</dbReference>
<dbReference type="OrthoDB" id="189997at2759"/>
<protein>
    <submittedName>
        <fullName evidence="6">SIN3 binding protein</fullName>
    </submittedName>
</protein>
<feature type="region of interest" description="Disordered" evidence="4">
    <location>
        <begin position="33"/>
        <end position="55"/>
    </location>
</feature>
<reference evidence="6 7" key="1">
    <citation type="journal article" date="2007" name="Nat. Biotechnol.">
        <title>Genome sequence of the lignocellulose-bioconverting and xylose-fermenting yeast Pichia stipitis.</title>
        <authorList>
            <person name="Jeffries T.W."/>
            <person name="Grigoriev I.V."/>
            <person name="Grimwood J."/>
            <person name="Laplaza J.M."/>
            <person name="Aerts A."/>
            <person name="Salamov A."/>
            <person name="Schmutz J."/>
            <person name="Lindquist E."/>
            <person name="Dehal P."/>
            <person name="Shapiro H."/>
            <person name="Jin Y.S."/>
            <person name="Passoth V."/>
            <person name="Richardson P.M."/>
        </authorList>
    </citation>
    <scope>NUCLEOTIDE SEQUENCE [LARGE SCALE GENOMIC DNA]</scope>
    <source>
        <strain evidence="7">ATCC 58785 / CBS 6054 / NBRC 10063 / NRRL Y-11545</strain>
    </source>
</reference>
<dbReference type="GO" id="GO:0003677">
    <property type="term" value="F:DNA binding"/>
    <property type="evidence" value="ECO:0007669"/>
    <property type="project" value="InterPro"/>
</dbReference>
<dbReference type="CDD" id="cd00067">
    <property type="entry name" value="GAL4"/>
    <property type="match status" value="1"/>
</dbReference>
<dbReference type="AlphaFoldDB" id="A3GFY7"/>
<evidence type="ECO:0000259" key="5">
    <source>
        <dbReference type="PROSITE" id="PS50048"/>
    </source>
</evidence>
<dbReference type="InterPro" id="IPR050987">
    <property type="entry name" value="AtrR-like"/>
</dbReference>
<evidence type="ECO:0000256" key="2">
    <source>
        <dbReference type="ARBA" id="ARBA00023242"/>
    </source>
</evidence>
<dbReference type="CDD" id="cd12148">
    <property type="entry name" value="fungal_TF_MHR"/>
    <property type="match status" value="1"/>
</dbReference>
<feature type="region of interest" description="Disordered" evidence="4">
    <location>
        <begin position="155"/>
        <end position="195"/>
    </location>
</feature>
<proteinExistence type="predicted"/>
<evidence type="ECO:0000256" key="3">
    <source>
        <dbReference type="SAM" id="Coils"/>
    </source>
</evidence>
<dbReference type="SMART" id="SM00906">
    <property type="entry name" value="Fungal_trans"/>
    <property type="match status" value="1"/>
</dbReference>
<dbReference type="PANTHER" id="PTHR46910">
    <property type="entry name" value="TRANSCRIPTION FACTOR PDR1"/>
    <property type="match status" value="1"/>
</dbReference>
<dbReference type="InterPro" id="IPR007219">
    <property type="entry name" value="XnlR_reg_dom"/>
</dbReference>
<keyword evidence="1" id="KW-0479">Metal-binding</keyword>
<feature type="coiled-coil region" evidence="3">
    <location>
        <begin position="102"/>
        <end position="129"/>
    </location>
</feature>
<dbReference type="KEGG" id="pic:PICST_52735"/>
<evidence type="ECO:0000313" key="6">
    <source>
        <dbReference type="EMBL" id="EAZ63426.2"/>
    </source>
</evidence>
<feature type="non-terminal residue" evidence="6">
    <location>
        <position position="591"/>
    </location>
</feature>
<dbReference type="PROSITE" id="PS50048">
    <property type="entry name" value="ZN2_CY6_FUNGAL_2"/>
    <property type="match status" value="1"/>
</dbReference>
<dbReference type="OMA" id="FQFTLQF"/>
<dbReference type="InterPro" id="IPR001138">
    <property type="entry name" value="Zn2Cys6_DnaBD"/>
</dbReference>
<keyword evidence="3" id="KW-0175">Coiled coil</keyword>
<dbReference type="Gene3D" id="4.10.240.10">
    <property type="entry name" value="Zn(2)-C6 fungal-type DNA-binding domain"/>
    <property type="match status" value="1"/>
</dbReference>
<sequence>MDFYYRKSMGNGTVASKFRLNSIQLNQSNMQKVAENKAANNSNVERTQESKTDYPADNYPIESPETHHPSNCIRCYRLKKKCSRQYPKCSTCTKGHFDCEYVTRSNKRKRRKKADLNNLENTIDLTQNKATGKDGNVDKSVVAHKLVSVSSLLTDETPDPSKLVSTHESSRPRKVPSAALSSMARRTREHNESLAEKSTKKLFHPLKTNLNDDFITVLPMKNYISATFVYNYFENFGSKYPFVNKEEFMQRFVKIDFNKEAIVNLDIYMVMSIGCIIYDSYSNVSLFDKFFKESIIESIVDGLDFTFNGQNSEKEELQNLELITLLTIYSIASLNKQNCWALVGVLNRLALQLDLYKATDNVRKQRLFWSIHNIEMELSLLLNKPAQTPQDKFITLDYPLKNKYFKCEEEVLLSHEIWYAKIQEKILVLQLSNDDDKQKLVTLSSEIEKWRVGISGVVHRVYRESSLLKNYTDLINLNYYYLLVELDQLSPNKSFQFTLQFVSNSFSILTSNAEVEIDNEDQNSGSKKPVVRLSLASSLFWYKKLFKVVRFNMDSLSRMIASTTTVKFDFGIKLNEFRSNISLITNLLKYV</sequence>
<dbReference type="InParanoid" id="A3GFY7"/>
<dbReference type="RefSeq" id="XP_001387449.2">
    <property type="nucleotide sequence ID" value="XM_001387412.1"/>
</dbReference>
<dbReference type="HOGENOM" id="CLU_020810_0_0_1"/>
<comment type="caution">
    <text evidence="6">The sequence shown here is derived from an EMBL/GenBank/DDBJ whole genome shotgun (WGS) entry which is preliminary data.</text>
</comment>
<feature type="domain" description="Zn(2)-C6 fungal-type" evidence="5">
    <location>
        <begin position="71"/>
        <end position="101"/>
    </location>
</feature>
<keyword evidence="2" id="KW-0539">Nucleus</keyword>
<dbReference type="EMBL" id="AAVQ01000001">
    <property type="protein sequence ID" value="EAZ63426.2"/>
    <property type="molecule type" value="Genomic_DNA"/>
</dbReference>
<gene>
    <name evidence="6" type="primary">STB6</name>
    <name evidence="6" type="ORF">PICST_52735</name>
</gene>
<name>A3GFY7_PICST</name>
<keyword evidence="7" id="KW-1185">Reference proteome</keyword>
<dbReference type="GO" id="GO:0008270">
    <property type="term" value="F:zinc ion binding"/>
    <property type="evidence" value="ECO:0007669"/>
    <property type="project" value="InterPro"/>
</dbReference>
<dbReference type="Pfam" id="PF00172">
    <property type="entry name" value="Zn_clus"/>
    <property type="match status" value="1"/>
</dbReference>
<dbReference type="PANTHER" id="PTHR46910:SF13">
    <property type="entry name" value="SPECIFIC TRANSCRIPTION FACTOR, PUTATIVE (AFU_ORTHOLOGUE AFUA_4G06190)-RELATED"/>
    <property type="match status" value="1"/>
</dbReference>
<dbReference type="SUPFAM" id="SSF57701">
    <property type="entry name" value="Zn2/Cys6 DNA-binding domain"/>
    <property type="match status" value="1"/>
</dbReference>
<evidence type="ECO:0000256" key="1">
    <source>
        <dbReference type="ARBA" id="ARBA00022723"/>
    </source>
</evidence>
<evidence type="ECO:0000313" key="7">
    <source>
        <dbReference type="Proteomes" id="UP000002258"/>
    </source>
</evidence>
<dbReference type="GO" id="GO:0006351">
    <property type="term" value="P:DNA-templated transcription"/>
    <property type="evidence" value="ECO:0007669"/>
    <property type="project" value="InterPro"/>
</dbReference>
<dbReference type="eggNOG" id="ENOG502TF7M">
    <property type="taxonomic scope" value="Eukaryota"/>
</dbReference>
<dbReference type="GeneID" id="4851186"/>
<dbReference type="GO" id="GO:0000981">
    <property type="term" value="F:DNA-binding transcription factor activity, RNA polymerase II-specific"/>
    <property type="evidence" value="ECO:0007669"/>
    <property type="project" value="InterPro"/>
</dbReference>
<organism evidence="6 7">
    <name type="scientific">Scheffersomyces stipitis (strain ATCC 58785 / CBS 6054 / NBRC 10063 / NRRL Y-11545)</name>
    <name type="common">Yeast</name>
    <name type="synonym">Pichia stipitis</name>
    <dbReference type="NCBI Taxonomy" id="322104"/>
    <lineage>
        <taxon>Eukaryota</taxon>
        <taxon>Fungi</taxon>
        <taxon>Dikarya</taxon>
        <taxon>Ascomycota</taxon>
        <taxon>Saccharomycotina</taxon>
        <taxon>Pichiomycetes</taxon>
        <taxon>Debaryomycetaceae</taxon>
        <taxon>Scheffersomyces</taxon>
    </lineage>
</organism>
<dbReference type="InterPro" id="IPR036864">
    <property type="entry name" value="Zn2-C6_fun-type_DNA-bd_sf"/>
</dbReference>